<comment type="caution">
    <text evidence="1">The sequence shown here is derived from an EMBL/GenBank/DDBJ whole genome shotgun (WGS) entry which is preliminary data.</text>
</comment>
<organism evidence="1">
    <name type="scientific">marine sediment metagenome</name>
    <dbReference type="NCBI Taxonomy" id="412755"/>
    <lineage>
        <taxon>unclassified sequences</taxon>
        <taxon>metagenomes</taxon>
        <taxon>ecological metagenomes</taxon>
    </lineage>
</organism>
<sequence length="100" mass="11738">MREADRGNERWAINIMRANRLPERAALDMLADIETWFRRALPHYRNSWSLKAKAQGIRAYTKATYALIEEFFVDCKEQNMEIPRSALTAKSDIEHIIEGR</sequence>
<protein>
    <submittedName>
        <fullName evidence="1">Uncharacterized protein</fullName>
    </submittedName>
</protein>
<accession>A0A0F9QYU6</accession>
<gene>
    <name evidence="1" type="ORF">LCGC14_0716210</name>
</gene>
<proteinExistence type="predicted"/>
<dbReference type="AlphaFoldDB" id="A0A0F9QYU6"/>
<reference evidence="1" key="1">
    <citation type="journal article" date="2015" name="Nature">
        <title>Complex archaea that bridge the gap between prokaryotes and eukaryotes.</title>
        <authorList>
            <person name="Spang A."/>
            <person name="Saw J.H."/>
            <person name="Jorgensen S.L."/>
            <person name="Zaremba-Niedzwiedzka K."/>
            <person name="Martijn J."/>
            <person name="Lind A.E."/>
            <person name="van Eijk R."/>
            <person name="Schleper C."/>
            <person name="Guy L."/>
            <person name="Ettema T.J."/>
        </authorList>
    </citation>
    <scope>NUCLEOTIDE SEQUENCE</scope>
</reference>
<name>A0A0F9QYU6_9ZZZZ</name>
<evidence type="ECO:0000313" key="1">
    <source>
        <dbReference type="EMBL" id="KKN42152.1"/>
    </source>
</evidence>
<dbReference type="EMBL" id="LAZR01001601">
    <property type="protein sequence ID" value="KKN42152.1"/>
    <property type="molecule type" value="Genomic_DNA"/>
</dbReference>